<keyword evidence="3" id="KW-0493">Microtubule</keyword>
<reference evidence="9" key="1">
    <citation type="submission" date="2021-07" db="EMBL/GenBank/DDBJ databases">
        <authorList>
            <person name="Catto M.A."/>
            <person name="Jacobson A."/>
            <person name="Kennedy G."/>
            <person name="Labadie P."/>
            <person name="Hunt B.G."/>
            <person name="Srinivasan R."/>
        </authorList>
    </citation>
    <scope>NUCLEOTIDE SEQUENCE</scope>
    <source>
        <strain evidence="9">PL_HMW_Pooled</strain>
        <tissue evidence="9">Head</tissue>
    </source>
</reference>
<evidence type="ECO:0000259" key="8">
    <source>
        <dbReference type="PROSITE" id="PS50245"/>
    </source>
</evidence>
<dbReference type="Proteomes" id="UP001219518">
    <property type="component" value="Unassembled WGS sequence"/>
</dbReference>
<evidence type="ECO:0000256" key="6">
    <source>
        <dbReference type="ARBA" id="ARBA00023212"/>
    </source>
</evidence>
<evidence type="ECO:0000256" key="3">
    <source>
        <dbReference type="ARBA" id="ARBA00022701"/>
    </source>
</evidence>
<evidence type="ECO:0000256" key="4">
    <source>
        <dbReference type="ARBA" id="ARBA00023017"/>
    </source>
</evidence>
<feature type="compositionally biased region" description="Polar residues" evidence="7">
    <location>
        <begin position="124"/>
        <end position="140"/>
    </location>
</feature>
<dbReference type="PROSITE" id="PS50245">
    <property type="entry name" value="CAP_GLY_2"/>
    <property type="match status" value="1"/>
</dbReference>
<dbReference type="GO" id="GO:0030286">
    <property type="term" value="C:dynein complex"/>
    <property type="evidence" value="ECO:0007669"/>
    <property type="project" value="UniProtKB-KW"/>
</dbReference>
<evidence type="ECO:0000256" key="1">
    <source>
        <dbReference type="ARBA" id="ARBA00004186"/>
    </source>
</evidence>
<proteinExistence type="predicted"/>
<dbReference type="SMART" id="SM01052">
    <property type="entry name" value="CAP_GLY"/>
    <property type="match status" value="1"/>
</dbReference>
<feature type="compositionally biased region" description="Low complexity" evidence="7">
    <location>
        <begin position="178"/>
        <end position="192"/>
    </location>
</feature>
<keyword evidence="6" id="KW-0206">Cytoskeleton</keyword>
<keyword evidence="4" id="KW-0243">Dynein</keyword>
<protein>
    <submittedName>
        <fullName evidence="9">Dynactin subunit 1</fullName>
    </submittedName>
</protein>
<evidence type="ECO:0000256" key="7">
    <source>
        <dbReference type="SAM" id="MobiDB-lite"/>
    </source>
</evidence>
<evidence type="ECO:0000313" key="10">
    <source>
        <dbReference type="Proteomes" id="UP001219518"/>
    </source>
</evidence>
<dbReference type="GO" id="GO:0005874">
    <property type="term" value="C:microtubule"/>
    <property type="evidence" value="ECO:0007669"/>
    <property type="project" value="UniProtKB-KW"/>
</dbReference>
<dbReference type="Pfam" id="PF01302">
    <property type="entry name" value="CAP_GLY"/>
    <property type="match status" value="1"/>
</dbReference>
<dbReference type="PANTHER" id="PTHR18916:SF6">
    <property type="entry name" value="DYNACTIN SUBUNIT 1"/>
    <property type="match status" value="1"/>
</dbReference>
<evidence type="ECO:0000256" key="5">
    <source>
        <dbReference type="ARBA" id="ARBA00023054"/>
    </source>
</evidence>
<dbReference type="SUPFAM" id="SSF74924">
    <property type="entry name" value="Cap-Gly domain"/>
    <property type="match status" value="1"/>
</dbReference>
<gene>
    <name evidence="9" type="ORF">KUF71_018845</name>
</gene>
<dbReference type="EMBL" id="JAHWGI010000055">
    <property type="protein sequence ID" value="KAK3908352.1"/>
    <property type="molecule type" value="Genomic_DNA"/>
</dbReference>
<name>A0AAE1GSC0_9NEOP</name>
<comment type="caution">
    <text evidence="9">The sequence shown here is derived from an EMBL/GenBank/DDBJ whole genome shotgun (WGS) entry which is preliminary data.</text>
</comment>
<feature type="compositionally biased region" description="Polar residues" evidence="7">
    <location>
        <begin position="193"/>
        <end position="221"/>
    </location>
</feature>
<evidence type="ECO:0000256" key="2">
    <source>
        <dbReference type="ARBA" id="ARBA00022490"/>
    </source>
</evidence>
<feature type="region of interest" description="Disordered" evidence="7">
    <location>
        <begin position="85"/>
        <end position="221"/>
    </location>
</feature>
<dbReference type="GO" id="GO:0005819">
    <property type="term" value="C:spindle"/>
    <property type="evidence" value="ECO:0007669"/>
    <property type="project" value="UniProtKB-SubCell"/>
</dbReference>
<dbReference type="InterPro" id="IPR000938">
    <property type="entry name" value="CAP-Gly_domain"/>
</dbReference>
<evidence type="ECO:0000313" key="9">
    <source>
        <dbReference type="EMBL" id="KAK3908352.1"/>
    </source>
</evidence>
<dbReference type="PROSITE" id="PS00845">
    <property type="entry name" value="CAP_GLY_1"/>
    <property type="match status" value="1"/>
</dbReference>
<comment type="subcellular location">
    <subcellularLocation>
        <location evidence="1">Cytoplasm</location>
        <location evidence="1">Cytoskeleton</location>
        <location evidence="1">Spindle</location>
    </subcellularLocation>
</comment>
<keyword evidence="2" id="KW-0963">Cytoplasm</keyword>
<dbReference type="AlphaFoldDB" id="A0AAE1GSC0"/>
<organism evidence="9 10">
    <name type="scientific">Frankliniella fusca</name>
    <dbReference type="NCBI Taxonomy" id="407009"/>
    <lineage>
        <taxon>Eukaryota</taxon>
        <taxon>Metazoa</taxon>
        <taxon>Ecdysozoa</taxon>
        <taxon>Arthropoda</taxon>
        <taxon>Hexapoda</taxon>
        <taxon>Insecta</taxon>
        <taxon>Pterygota</taxon>
        <taxon>Neoptera</taxon>
        <taxon>Paraneoptera</taxon>
        <taxon>Thysanoptera</taxon>
        <taxon>Terebrantia</taxon>
        <taxon>Thripoidea</taxon>
        <taxon>Thripidae</taxon>
        <taxon>Frankliniella</taxon>
    </lineage>
</organism>
<feature type="domain" description="CAP-Gly" evidence="8">
    <location>
        <begin position="31"/>
        <end position="73"/>
    </location>
</feature>
<reference evidence="9" key="2">
    <citation type="journal article" date="2023" name="BMC Genomics">
        <title>Pest status, molecular evolution, and epigenetic factors derived from the genome assembly of Frankliniella fusca, a thysanopteran phytovirus vector.</title>
        <authorList>
            <person name="Catto M.A."/>
            <person name="Labadie P.E."/>
            <person name="Jacobson A.L."/>
            <person name="Kennedy G.G."/>
            <person name="Srinivasan R."/>
            <person name="Hunt B.G."/>
        </authorList>
    </citation>
    <scope>NUCLEOTIDE SEQUENCE</scope>
    <source>
        <strain evidence="9">PL_HMW_Pooled</strain>
    </source>
</reference>
<accession>A0AAE1GSC0</accession>
<dbReference type="PANTHER" id="PTHR18916">
    <property type="entry name" value="DYNACTIN 1-RELATED MICROTUBULE-BINDING"/>
    <property type="match status" value="1"/>
</dbReference>
<dbReference type="InterPro" id="IPR036859">
    <property type="entry name" value="CAP-Gly_dom_sf"/>
</dbReference>
<dbReference type="Gene3D" id="2.30.30.190">
    <property type="entry name" value="CAP Gly-rich-like domain"/>
    <property type="match status" value="1"/>
</dbReference>
<sequence length="232" mass="24470">MCLPDMAEKPLKVGQRVIVQDRGGGSVAYVGSTLFAAGKWIGVILDEPKGKNNGTVQGKEYFKCGENHGAFVRQTQLTLLDEAGNPMASDSARSSPTPSEDKNRSRLSNSRLSLIGPRSPSDLGASTTKLASTPRQSIENLSAKKTPRQSTENLSGKRASFVEPGKASLGPKQGSGIPSLASSKPSKLAPPSNFRQSTSLTSSASTPKRPQSIPVPQTSTSPDQVISLFTFV</sequence>
<keyword evidence="10" id="KW-1185">Reference proteome</keyword>
<keyword evidence="5" id="KW-0175">Coiled coil</keyword>